<sequence>MFPIQYLITRPHMDEYRKAYACPGAWLHKNMEK</sequence>
<accession>A0A846MSJ9</accession>
<proteinExistence type="predicted"/>
<reference evidence="1 2" key="1">
    <citation type="submission" date="2020-03" db="EMBL/GenBank/DDBJ databases">
        <title>Genomic Encyclopedia of Type Strains, Phase IV (KMG-IV): sequencing the most valuable type-strain genomes for metagenomic binning, comparative biology and taxonomic classification.</title>
        <authorList>
            <person name="Goeker M."/>
        </authorList>
    </citation>
    <scope>NUCLEOTIDE SEQUENCE [LARGE SCALE GENOMIC DNA]</scope>
    <source>
        <strain evidence="1 2">DSM 5718</strain>
    </source>
</reference>
<gene>
    <name evidence="1" type="ORF">FHS56_001914</name>
</gene>
<dbReference type="AlphaFoldDB" id="A0A846MSJ9"/>
<comment type="caution">
    <text evidence="1">The sequence shown here is derived from an EMBL/GenBank/DDBJ whole genome shotgun (WGS) entry which is preliminary data.</text>
</comment>
<evidence type="ECO:0000313" key="1">
    <source>
        <dbReference type="EMBL" id="NIK74401.1"/>
    </source>
</evidence>
<organism evidence="1 2">
    <name type="scientific">Thermonema lapsum</name>
    <dbReference type="NCBI Taxonomy" id="28195"/>
    <lineage>
        <taxon>Bacteria</taxon>
        <taxon>Pseudomonadati</taxon>
        <taxon>Bacteroidota</taxon>
        <taxon>Cytophagia</taxon>
        <taxon>Cytophagales</taxon>
        <taxon>Thermonemataceae</taxon>
        <taxon>Thermonema</taxon>
    </lineage>
</organism>
<dbReference type="EMBL" id="JAASRN010000002">
    <property type="protein sequence ID" value="NIK74401.1"/>
    <property type="molecule type" value="Genomic_DNA"/>
</dbReference>
<evidence type="ECO:0000313" key="2">
    <source>
        <dbReference type="Proteomes" id="UP000537126"/>
    </source>
</evidence>
<keyword evidence="2" id="KW-1185">Reference proteome</keyword>
<name>A0A846MSJ9_9BACT</name>
<dbReference type="Proteomes" id="UP000537126">
    <property type="component" value="Unassembled WGS sequence"/>
</dbReference>
<protein>
    <submittedName>
        <fullName evidence="1">Uncharacterized protein</fullName>
    </submittedName>
</protein>